<organism evidence="1 2">
    <name type="scientific">Bacillus toyonensis</name>
    <dbReference type="NCBI Taxonomy" id="155322"/>
    <lineage>
        <taxon>Bacteria</taxon>
        <taxon>Bacillati</taxon>
        <taxon>Bacillota</taxon>
        <taxon>Bacilli</taxon>
        <taxon>Bacillales</taxon>
        <taxon>Bacillaceae</taxon>
        <taxon>Bacillus</taxon>
        <taxon>Bacillus cereus group</taxon>
    </lineage>
</organism>
<proteinExistence type="predicted"/>
<accession>A0A2C4QZF7</accession>
<name>A0A2C4QZF7_9BACI</name>
<dbReference type="Proteomes" id="UP000225997">
    <property type="component" value="Unassembled WGS sequence"/>
</dbReference>
<sequence length="106" mass="12679">MVFDINRRMIKTMINMLMAYYSKHDIPTIHAYLKWYLDPNEQYNFINDLEMTADLLVKCNASPLIDLISQHHHGVADFLEELCNEEESYSEIDYEQPYQIEWSLDV</sequence>
<evidence type="ECO:0000313" key="2">
    <source>
        <dbReference type="Proteomes" id="UP000225997"/>
    </source>
</evidence>
<dbReference type="AlphaFoldDB" id="A0A2C4QZF7"/>
<comment type="caution">
    <text evidence="1">The sequence shown here is derived from an EMBL/GenBank/DDBJ whole genome shotgun (WGS) entry which is preliminary data.</text>
</comment>
<protein>
    <submittedName>
        <fullName evidence="1">Uncharacterized protein</fullName>
    </submittedName>
</protein>
<gene>
    <name evidence="1" type="ORF">COF40_14345</name>
</gene>
<reference evidence="1 2" key="1">
    <citation type="submission" date="2017-09" db="EMBL/GenBank/DDBJ databases">
        <title>Large-scale bioinformatics analysis of Bacillus genomes uncovers conserved roles of natural products in bacterial physiology.</title>
        <authorList>
            <consortium name="Agbiome Team Llc"/>
            <person name="Bleich R.M."/>
            <person name="Grubbs K.J."/>
            <person name="Santa Maria K.C."/>
            <person name="Allen S.E."/>
            <person name="Farag S."/>
            <person name="Shank E.A."/>
            <person name="Bowers A."/>
        </authorList>
    </citation>
    <scope>NUCLEOTIDE SEQUENCE [LARGE SCALE GENOMIC DNA]</scope>
    <source>
        <strain evidence="1 2">AFS044250</strain>
    </source>
</reference>
<evidence type="ECO:0000313" key="1">
    <source>
        <dbReference type="EMBL" id="PHD69870.1"/>
    </source>
</evidence>
<dbReference type="EMBL" id="NUSQ01000059">
    <property type="protein sequence ID" value="PHD69870.1"/>
    <property type="molecule type" value="Genomic_DNA"/>
</dbReference>